<comment type="caution">
    <text evidence="9">The sequence shown here is derived from an EMBL/GenBank/DDBJ whole genome shotgun (WGS) entry which is preliminary data.</text>
</comment>
<dbReference type="EMBL" id="BSFF01000002">
    <property type="protein sequence ID" value="GLK55805.1"/>
    <property type="molecule type" value="Genomic_DNA"/>
</dbReference>
<evidence type="ECO:0000256" key="7">
    <source>
        <dbReference type="SAM" id="SignalP"/>
    </source>
</evidence>
<dbReference type="Gene3D" id="3.40.710.10">
    <property type="entry name" value="DD-peptidase/beta-lactamase superfamily"/>
    <property type="match status" value="1"/>
</dbReference>
<accession>A0A9W6IV15</accession>
<comment type="similarity">
    <text evidence="2 6">Belongs to the class-C beta-lactamase family.</text>
</comment>
<evidence type="ECO:0000259" key="8">
    <source>
        <dbReference type="Pfam" id="PF00144"/>
    </source>
</evidence>
<dbReference type="NCBIfam" id="NF033085">
    <property type="entry name" value="bla_class_C"/>
    <property type="match status" value="1"/>
</dbReference>
<evidence type="ECO:0000313" key="10">
    <source>
        <dbReference type="EMBL" id="MBM7850510.1"/>
    </source>
</evidence>
<dbReference type="GO" id="GO:0030288">
    <property type="term" value="C:outer membrane-bounded periplasmic space"/>
    <property type="evidence" value="ECO:0007669"/>
    <property type="project" value="InterPro"/>
</dbReference>
<evidence type="ECO:0000313" key="12">
    <source>
        <dbReference type="Proteomes" id="UP001143400"/>
    </source>
</evidence>
<keyword evidence="11" id="KW-1185">Reference proteome</keyword>
<protein>
    <recommendedName>
        <fullName evidence="3 6">Beta-lactamase</fullName>
        <ecNumber evidence="3 6">3.5.2.6</ecNumber>
    </recommendedName>
</protein>
<reference evidence="9" key="1">
    <citation type="journal article" date="2014" name="Int. J. Syst. Evol. Microbiol.">
        <title>Complete genome sequence of Corynebacterium casei LMG S-19264T (=DSM 44701T), isolated from a smear-ripened cheese.</title>
        <authorList>
            <consortium name="US DOE Joint Genome Institute (JGI-PGF)"/>
            <person name="Walter F."/>
            <person name="Albersmeier A."/>
            <person name="Kalinowski J."/>
            <person name="Ruckert C."/>
        </authorList>
    </citation>
    <scope>NUCLEOTIDE SEQUENCE</scope>
    <source>
        <strain evidence="9">VKM B-1606</strain>
    </source>
</reference>
<dbReference type="InterPro" id="IPR012338">
    <property type="entry name" value="Beta-lactam/transpept-like"/>
</dbReference>
<dbReference type="InterPro" id="IPR001586">
    <property type="entry name" value="Beta-lactam_class-C_AS"/>
</dbReference>
<dbReference type="PROSITE" id="PS00336">
    <property type="entry name" value="BETA_LACTAMASE_C"/>
    <property type="match status" value="1"/>
</dbReference>
<evidence type="ECO:0000256" key="3">
    <source>
        <dbReference type="ARBA" id="ARBA00012865"/>
    </source>
</evidence>
<reference evidence="10 11" key="2">
    <citation type="submission" date="2021-01" db="EMBL/GenBank/DDBJ databases">
        <title>Genomic Encyclopedia of Type Strains, Phase IV (KMG-IV): sequencing the most valuable type-strain genomes for metagenomic binning, comparative biology and taxonomic classification.</title>
        <authorList>
            <person name="Goeker M."/>
        </authorList>
    </citation>
    <scope>NUCLEOTIDE SEQUENCE [LARGE SCALE GENOMIC DNA]</scope>
    <source>
        <strain evidence="10 11">DSM 6130</strain>
    </source>
</reference>
<sequence>MRVLARAARRLATVAAVFCLGSASAGADEDPLARIVGDTIRALMAEHDVPGMAVGIVVRGERRVFAYGVASRADGRKVTADTLFEVGSVSKTFTATLGAYAQARGALALSDMASDRLPALAGTGFDRISLLDLATYAAGGLPLQFPGAVDAPEAMIAFYRGWRPAFPPGARRLYSNPSIGLFGHIAARSLGRPFEAVMPEAIFAPLGLKNTFLRVPAARMADYAWGYVGDGAAVRVRPGMLDAETYGIKTTASDLIRFVAANINGADLDDALRRAIADTHLGHFDVGPMVQGLGWEMIAPPATLERLQAANAREIILEPQPVRRLDPPRPPEPGALFDKTGSTKGFGAYVVFAPSQGVGVALLANRNYPIPARVAAAHRILSALGAVAP</sequence>
<comment type="catalytic activity">
    <reaction evidence="1 6">
        <text>a beta-lactam + H2O = a substituted beta-amino acid</text>
        <dbReference type="Rhea" id="RHEA:20401"/>
        <dbReference type="ChEBI" id="CHEBI:15377"/>
        <dbReference type="ChEBI" id="CHEBI:35627"/>
        <dbReference type="ChEBI" id="CHEBI:140347"/>
        <dbReference type="EC" id="3.5.2.6"/>
    </reaction>
</comment>
<reference evidence="9" key="3">
    <citation type="submission" date="2023-01" db="EMBL/GenBank/DDBJ databases">
        <authorList>
            <person name="Sun Q."/>
            <person name="Evtushenko L."/>
        </authorList>
    </citation>
    <scope>NUCLEOTIDE SEQUENCE</scope>
    <source>
        <strain evidence="9">VKM B-1606</strain>
    </source>
</reference>
<dbReference type="AlphaFoldDB" id="A0A9W6IV15"/>
<dbReference type="PANTHER" id="PTHR46825">
    <property type="entry name" value="D-ALANYL-D-ALANINE-CARBOXYPEPTIDASE/ENDOPEPTIDASE AMPH"/>
    <property type="match status" value="1"/>
</dbReference>
<evidence type="ECO:0000256" key="1">
    <source>
        <dbReference type="ARBA" id="ARBA00001526"/>
    </source>
</evidence>
<feature type="signal peptide" evidence="7">
    <location>
        <begin position="1"/>
        <end position="27"/>
    </location>
</feature>
<evidence type="ECO:0000256" key="6">
    <source>
        <dbReference type="RuleBase" id="RU361140"/>
    </source>
</evidence>
<proteinExistence type="inferred from homology"/>
<keyword evidence="5 6" id="KW-0046">Antibiotic resistance</keyword>
<organism evidence="9 12">
    <name type="scientific">Methylopila capsulata</name>
    <dbReference type="NCBI Taxonomy" id="61654"/>
    <lineage>
        <taxon>Bacteria</taxon>
        <taxon>Pseudomonadati</taxon>
        <taxon>Pseudomonadota</taxon>
        <taxon>Alphaproteobacteria</taxon>
        <taxon>Hyphomicrobiales</taxon>
        <taxon>Methylopilaceae</taxon>
        <taxon>Methylopila</taxon>
    </lineage>
</organism>
<keyword evidence="7" id="KW-0732">Signal</keyword>
<dbReference type="PANTHER" id="PTHR46825:SF8">
    <property type="entry name" value="BETA-LACTAMASE-RELATED"/>
    <property type="match status" value="1"/>
</dbReference>
<keyword evidence="4 6" id="KW-0378">Hydrolase</keyword>
<dbReference type="GO" id="GO:0046677">
    <property type="term" value="P:response to antibiotic"/>
    <property type="evidence" value="ECO:0007669"/>
    <property type="project" value="UniProtKB-UniRule"/>
</dbReference>
<dbReference type="InterPro" id="IPR058136">
    <property type="entry name" value="AmpC"/>
</dbReference>
<feature type="domain" description="Beta-lactamase-related" evidence="8">
    <location>
        <begin position="38"/>
        <end position="383"/>
    </location>
</feature>
<dbReference type="RefSeq" id="WP_204948926.1">
    <property type="nucleotide sequence ID" value="NZ_BSFF01000002.1"/>
</dbReference>
<evidence type="ECO:0000313" key="11">
    <source>
        <dbReference type="Proteomes" id="UP000758856"/>
    </source>
</evidence>
<dbReference type="InterPro" id="IPR001466">
    <property type="entry name" value="Beta-lactam-related"/>
</dbReference>
<evidence type="ECO:0000256" key="4">
    <source>
        <dbReference type="ARBA" id="ARBA00022801"/>
    </source>
</evidence>
<gene>
    <name evidence="9" type="ORF">GCM10008170_18240</name>
    <name evidence="10" type="ORF">JOD31_000722</name>
</gene>
<evidence type="ECO:0000313" key="9">
    <source>
        <dbReference type="EMBL" id="GLK55805.1"/>
    </source>
</evidence>
<dbReference type="Proteomes" id="UP000758856">
    <property type="component" value="Unassembled WGS sequence"/>
</dbReference>
<dbReference type="GO" id="GO:0008800">
    <property type="term" value="F:beta-lactamase activity"/>
    <property type="evidence" value="ECO:0007669"/>
    <property type="project" value="UniProtKB-UniRule"/>
</dbReference>
<feature type="chain" id="PRO_5040971801" description="Beta-lactamase" evidence="7">
    <location>
        <begin position="28"/>
        <end position="389"/>
    </location>
</feature>
<dbReference type="SUPFAM" id="SSF56601">
    <property type="entry name" value="beta-lactamase/transpeptidase-like"/>
    <property type="match status" value="1"/>
</dbReference>
<dbReference type="Proteomes" id="UP001143400">
    <property type="component" value="Unassembled WGS sequence"/>
</dbReference>
<dbReference type="InterPro" id="IPR050491">
    <property type="entry name" value="AmpC-like"/>
</dbReference>
<evidence type="ECO:0000256" key="2">
    <source>
        <dbReference type="ARBA" id="ARBA00007840"/>
    </source>
</evidence>
<dbReference type="EC" id="3.5.2.6" evidence="3 6"/>
<dbReference type="EMBL" id="JAFBCY010000001">
    <property type="protein sequence ID" value="MBM7850510.1"/>
    <property type="molecule type" value="Genomic_DNA"/>
</dbReference>
<dbReference type="GO" id="GO:0017001">
    <property type="term" value="P:antibiotic catabolic process"/>
    <property type="evidence" value="ECO:0007669"/>
    <property type="project" value="InterPro"/>
</dbReference>
<name>A0A9W6IV15_9HYPH</name>
<evidence type="ECO:0000256" key="5">
    <source>
        <dbReference type="ARBA" id="ARBA00023251"/>
    </source>
</evidence>
<dbReference type="Pfam" id="PF00144">
    <property type="entry name" value="Beta-lactamase"/>
    <property type="match status" value="1"/>
</dbReference>